<name>A0A381EEE4_9GAMM</name>
<organism evidence="3 4">
    <name type="scientific">Cardiobacterium valvarum</name>
    <dbReference type="NCBI Taxonomy" id="194702"/>
    <lineage>
        <taxon>Bacteria</taxon>
        <taxon>Pseudomonadati</taxon>
        <taxon>Pseudomonadota</taxon>
        <taxon>Gammaproteobacteria</taxon>
        <taxon>Cardiobacteriales</taxon>
        <taxon>Cardiobacteriaceae</taxon>
        <taxon>Cardiobacterium</taxon>
    </lineage>
</organism>
<feature type="domain" description="Transferrin-binding protein B C-lobe/N-lobe beta-barrel" evidence="2">
    <location>
        <begin position="944"/>
        <end position="1104"/>
    </location>
</feature>
<dbReference type="OrthoDB" id="5678361at2"/>
<dbReference type="PROSITE" id="PS51257">
    <property type="entry name" value="PROKAR_LIPOPROTEIN"/>
    <property type="match status" value="1"/>
</dbReference>
<dbReference type="EMBL" id="UFUW01000001">
    <property type="protein sequence ID" value="SUX25346.1"/>
    <property type="molecule type" value="Genomic_DNA"/>
</dbReference>
<feature type="region of interest" description="Disordered" evidence="1">
    <location>
        <begin position="406"/>
        <end position="447"/>
    </location>
</feature>
<evidence type="ECO:0000313" key="4">
    <source>
        <dbReference type="Proteomes" id="UP000254572"/>
    </source>
</evidence>
<evidence type="ECO:0000256" key="1">
    <source>
        <dbReference type="SAM" id="MobiDB-lite"/>
    </source>
</evidence>
<dbReference type="SUPFAM" id="SSF56925">
    <property type="entry name" value="OMPA-like"/>
    <property type="match status" value="1"/>
</dbReference>
<evidence type="ECO:0000313" key="3">
    <source>
        <dbReference type="EMBL" id="SUX25346.1"/>
    </source>
</evidence>
<evidence type="ECO:0000259" key="2">
    <source>
        <dbReference type="Pfam" id="PF01298"/>
    </source>
</evidence>
<gene>
    <name evidence="3" type="ORF">NCTC13294_02375</name>
</gene>
<sequence length="1137" mass="125196">MKLNNLTIAVLIALGTAACGGSGDAAKPPHVDPQPKPAPQPDNGKNQPGRDDKALVDPTNTHVVDNRDLSKESTVGGLQYIRRDGSGYDRANNPEKMASATPLLGVSLNRQNPKLTNIVLARRDLDYHDGRAVRAQFAGGTDVEPLTAAGKPREDDSLQVENFKNVDVLAGAFKQVGSAVFSDPNNRLNGTTHNIDTHIQNNTDKDGEFTRERVTHVYTPRYEYRQPYVDYPHAKKREDIDKEHTENRIGPEGTSFTTAPPPPIFNNPEKRPEDRVTSINDLEKKLKGDLLWATRNVNDNSRWITNIGTRTTYASGEIYNDQDRYGNFPATGSPNPAADNHYDDSPTAGDGHFPATSWRNNLTQLPDRTPNNDINHWSYKYNGGNIADDTGNIDDTARKYNRVDWNGSSANDSKDPDHWGAYAGTQRGDKRIDAGGITPQDAEPDYRRAYPNGAYPKHPKTLFAYPNRPYDEANNNAIDTRKRGSADTNPMDHEHIYLEREEYTAIRQIKGIRPLVNPVPNEWDWTLKQVWGVTYNIDVQKRKQVWVQNGPNPGDGYYRWENDGASRTVKEGTPLSEEVKPPVEDNAHTTITANGTVSNLNNRTLTDGTVCDGGAILCTIRPGGEGEEKSWVKHLISAEWIKPINTGGGVRGEFRGPPYIGWKEDDRVVRFADNRIWKPGTPGYKPEYENKYGANLIWWSTQDSAFENWATSEGWNPRARRVDINTENCPGGDKCGEGKEDLVWGKDTFPRGVNARDRDVEIQPTGDITNGLIRIGGYGNHGEGQPSAGNGALQMKTLGEELTFDGARWNDHHKTTTRIFGHYHLAYADQDDRSVKAMSMNSYSGARSFVSKVEGTLATPTAQGYRADLDSKPTQYSLGAKPITLKKVQYGRVTTNLDLTASGTKLLPNGFLRAPFEKKGTGDSVDNYFFRGVDETTIEQMNALPSNQVARYEGHALMYGIDNSFHGIRTNRSQKDLPNAFDGTGGQNATAHTLGLGNFVEAEVNFGTKKVTGDVYNAWLEQLDKPGVYKDKLVTFSGNVIGNTVIGTADRTYAPGNDEADFRAAFYGSQADEMGGSFNSVKATNKYGSAYEVGDWGGVFGATKVGTNTFQGDDGGQSYGGGSAPAQTPNVADRYAP</sequence>
<dbReference type="Pfam" id="PF01298">
    <property type="entry name" value="TbpB_B_D"/>
    <property type="match status" value="1"/>
</dbReference>
<dbReference type="AlphaFoldDB" id="A0A381EEE4"/>
<protein>
    <submittedName>
        <fullName evidence="3">Transferrin binding protein-like solute binding protein</fullName>
    </submittedName>
</protein>
<feature type="compositionally biased region" description="Pro residues" evidence="1">
    <location>
        <begin position="31"/>
        <end position="40"/>
    </location>
</feature>
<feature type="region of interest" description="Disordered" evidence="1">
    <location>
        <begin position="244"/>
        <end position="274"/>
    </location>
</feature>
<reference evidence="3 4" key="1">
    <citation type="submission" date="2018-06" db="EMBL/GenBank/DDBJ databases">
        <authorList>
            <consortium name="Pathogen Informatics"/>
            <person name="Doyle S."/>
        </authorList>
    </citation>
    <scope>NUCLEOTIDE SEQUENCE [LARGE SCALE GENOMIC DNA]</scope>
    <source>
        <strain evidence="3 4">NCTC13294</strain>
    </source>
</reference>
<dbReference type="InterPro" id="IPR011250">
    <property type="entry name" value="OMP/PagP_B-barrel"/>
</dbReference>
<dbReference type="InterPro" id="IPR001677">
    <property type="entry name" value="TbpB_B_D"/>
</dbReference>
<keyword evidence="4" id="KW-1185">Reference proteome</keyword>
<accession>A0A381EEE4</accession>
<dbReference type="Proteomes" id="UP000254572">
    <property type="component" value="Unassembled WGS sequence"/>
</dbReference>
<feature type="region of interest" description="Disordered" evidence="1">
    <location>
        <begin position="1111"/>
        <end position="1137"/>
    </location>
</feature>
<proteinExistence type="predicted"/>
<feature type="region of interest" description="Disordered" evidence="1">
    <location>
        <begin position="21"/>
        <end position="59"/>
    </location>
</feature>
<dbReference type="RefSeq" id="WP_115612476.1">
    <property type="nucleotide sequence ID" value="NZ_JBHLZC010000001.1"/>
</dbReference>
<dbReference type="Gene3D" id="2.40.160.90">
    <property type="match status" value="1"/>
</dbReference>
<feature type="compositionally biased region" description="Gly residues" evidence="1">
    <location>
        <begin position="1113"/>
        <end position="1123"/>
    </location>
</feature>